<proteinExistence type="predicted"/>
<feature type="transmembrane region" description="Helical" evidence="5">
    <location>
        <begin position="82"/>
        <end position="105"/>
    </location>
</feature>
<accession>A0ABX0U4T4</accession>
<keyword evidence="9" id="KW-0418">Kinase</keyword>
<feature type="domain" description="HTH araC/xylS-type" evidence="6">
    <location>
        <begin position="590"/>
        <end position="686"/>
    </location>
</feature>
<dbReference type="EMBL" id="JAASQL010000001">
    <property type="protein sequence ID" value="NIJ43864.1"/>
    <property type="molecule type" value="Genomic_DNA"/>
</dbReference>
<dbReference type="Gene3D" id="1.10.287.130">
    <property type="match status" value="1"/>
</dbReference>
<dbReference type="PROSITE" id="PS50109">
    <property type="entry name" value="HIS_KIN"/>
    <property type="match status" value="1"/>
</dbReference>
<gene>
    <name evidence="9" type="ORF">FHR24_000303</name>
</gene>
<dbReference type="InterPro" id="IPR011006">
    <property type="entry name" value="CheY-like_superfamily"/>
</dbReference>
<reference evidence="9 10" key="1">
    <citation type="submission" date="2020-03" db="EMBL/GenBank/DDBJ databases">
        <title>Genomic Encyclopedia of Type Strains, Phase IV (KMG-IV): sequencing the most valuable type-strain genomes for metagenomic binning, comparative biology and taxonomic classification.</title>
        <authorList>
            <person name="Goeker M."/>
        </authorList>
    </citation>
    <scope>NUCLEOTIDE SEQUENCE [LARGE SCALE GENOMIC DNA]</scope>
    <source>
        <strain evidence="9 10">DSM 101599</strain>
    </source>
</reference>
<evidence type="ECO:0000256" key="3">
    <source>
        <dbReference type="ARBA" id="ARBA00022553"/>
    </source>
</evidence>
<evidence type="ECO:0000256" key="2">
    <source>
        <dbReference type="ARBA" id="ARBA00012438"/>
    </source>
</evidence>
<feature type="domain" description="Histidine kinase" evidence="7">
    <location>
        <begin position="204"/>
        <end position="416"/>
    </location>
</feature>
<dbReference type="GO" id="GO:0016301">
    <property type="term" value="F:kinase activity"/>
    <property type="evidence" value="ECO:0007669"/>
    <property type="project" value="UniProtKB-KW"/>
</dbReference>
<dbReference type="Pfam" id="PF00512">
    <property type="entry name" value="HisKA"/>
    <property type="match status" value="1"/>
</dbReference>
<dbReference type="CDD" id="cd00082">
    <property type="entry name" value="HisKA"/>
    <property type="match status" value="1"/>
</dbReference>
<dbReference type="InterPro" id="IPR001789">
    <property type="entry name" value="Sig_transdc_resp-reg_receiver"/>
</dbReference>
<dbReference type="Gene3D" id="1.10.10.60">
    <property type="entry name" value="Homeodomain-like"/>
    <property type="match status" value="1"/>
</dbReference>
<feature type="transmembrane region" description="Helical" evidence="5">
    <location>
        <begin position="157"/>
        <end position="173"/>
    </location>
</feature>
<dbReference type="Proteomes" id="UP000745859">
    <property type="component" value="Unassembled WGS sequence"/>
</dbReference>
<name>A0ABX0U4T4_9FLAO</name>
<dbReference type="InterPro" id="IPR036890">
    <property type="entry name" value="HATPase_C_sf"/>
</dbReference>
<dbReference type="PROSITE" id="PS01124">
    <property type="entry name" value="HTH_ARAC_FAMILY_2"/>
    <property type="match status" value="1"/>
</dbReference>
<dbReference type="RefSeq" id="WP_167182862.1">
    <property type="nucleotide sequence ID" value="NZ_JAASQL010000001.1"/>
</dbReference>
<evidence type="ECO:0000256" key="5">
    <source>
        <dbReference type="SAM" id="Phobius"/>
    </source>
</evidence>
<evidence type="ECO:0000256" key="4">
    <source>
        <dbReference type="PROSITE-ProRule" id="PRU00169"/>
    </source>
</evidence>
<keyword evidence="10" id="KW-1185">Reference proteome</keyword>
<keyword evidence="3 4" id="KW-0597">Phosphoprotein</keyword>
<feature type="transmembrane region" description="Helical" evidence="5">
    <location>
        <begin position="125"/>
        <end position="145"/>
    </location>
</feature>
<dbReference type="Pfam" id="PF12833">
    <property type="entry name" value="HTH_18"/>
    <property type="match status" value="1"/>
</dbReference>
<dbReference type="InterPro" id="IPR005467">
    <property type="entry name" value="His_kinase_dom"/>
</dbReference>
<dbReference type="Gene3D" id="3.30.565.10">
    <property type="entry name" value="Histidine kinase-like ATPase, C-terminal domain"/>
    <property type="match status" value="1"/>
</dbReference>
<dbReference type="PROSITE" id="PS50110">
    <property type="entry name" value="RESPONSE_REGULATORY"/>
    <property type="match status" value="1"/>
</dbReference>
<dbReference type="CDD" id="cd17574">
    <property type="entry name" value="REC_OmpR"/>
    <property type="match status" value="1"/>
</dbReference>
<evidence type="ECO:0000259" key="7">
    <source>
        <dbReference type="PROSITE" id="PS50109"/>
    </source>
</evidence>
<dbReference type="SMART" id="SM00388">
    <property type="entry name" value="HisKA"/>
    <property type="match status" value="1"/>
</dbReference>
<keyword evidence="5" id="KW-0812">Transmembrane</keyword>
<keyword evidence="5" id="KW-1133">Transmembrane helix</keyword>
<protein>
    <recommendedName>
        <fullName evidence="2">histidine kinase</fullName>
        <ecNumber evidence="2">2.7.13.3</ecNumber>
    </recommendedName>
</protein>
<dbReference type="Pfam" id="PF00072">
    <property type="entry name" value="Response_reg"/>
    <property type="match status" value="1"/>
</dbReference>
<dbReference type="InterPro" id="IPR018060">
    <property type="entry name" value="HTH_AraC"/>
</dbReference>
<dbReference type="SMART" id="SM00342">
    <property type="entry name" value="HTH_ARAC"/>
    <property type="match status" value="1"/>
</dbReference>
<dbReference type="SMART" id="SM00387">
    <property type="entry name" value="HATPase_c"/>
    <property type="match status" value="1"/>
</dbReference>
<keyword evidence="9" id="KW-0808">Transferase</keyword>
<organism evidence="9 10">
    <name type="scientific">Wenyingzhuangia heitensis</name>
    <dbReference type="NCBI Taxonomy" id="1487859"/>
    <lineage>
        <taxon>Bacteria</taxon>
        <taxon>Pseudomonadati</taxon>
        <taxon>Bacteroidota</taxon>
        <taxon>Flavobacteriia</taxon>
        <taxon>Flavobacteriales</taxon>
        <taxon>Flavobacteriaceae</taxon>
        <taxon>Wenyingzhuangia</taxon>
    </lineage>
</organism>
<sequence length="686" mass="79569">MIKNISIINRLFIDSNMSKTTLKRVNLLLLFSFVWMLEALVSIPLSSTQSNPELVVKGHVFNLITVSIVLVFLYFKKYNWALVVFMLSVVLTILLFTNFITPGTYSEIHYLHVPLLMLVLTDNKKLIFISLIISYLGFVLPNKYLNIYSDSNYMDPFSSFIFFLISFLLVYFFKVNNLKNEKLLEDKKTELEELNKFQSQFFINISHEIRTPLTIIKGEVDKLKEIPSAKKIEEKLNQQIDRIKNIVDDVIDLSKMDNTSFNLNLELVDLKDIITKVFVSFQPLFDQKKIQFKFISSLESYIINGDEVYLERAINNLVLNAYKFTDYKGTVTLELITNDDTVSLMLTDNGIGISKKHISKVFKRFYQVDNDINKSGGSGVGLSFSKEIIDLHNGTFVINSKPCVGTNIELKFIKENTPANANYKVVINTEKTITQQLDLQNETSNNYTVLIVDDSYDLRIYLKEILNNYNCIEAKNGMEALSILRTSKIKFDLIISDYMMPKMDGLELLTNIKSFLHTIPVLMLTARTDQQSKIDLLTLEVDDYLNKPFEKEEFLIRVKNLLKQNKKRIQYLEKENISKSEIKVNSVWVKKLKTYIKENYSNPKLNQEEIAEHFNLSKSSFYRKVKIETGLTPNGFITEIKLQEARSIVENKKEITLKELSLQVGYLHTSYFVNKYEKRFGKHPLK</sequence>
<dbReference type="PANTHER" id="PTHR43547">
    <property type="entry name" value="TWO-COMPONENT HISTIDINE KINASE"/>
    <property type="match status" value="1"/>
</dbReference>
<feature type="transmembrane region" description="Helical" evidence="5">
    <location>
        <begin position="27"/>
        <end position="46"/>
    </location>
</feature>
<evidence type="ECO:0000256" key="1">
    <source>
        <dbReference type="ARBA" id="ARBA00000085"/>
    </source>
</evidence>
<dbReference type="EC" id="2.7.13.3" evidence="2"/>
<evidence type="ECO:0000259" key="8">
    <source>
        <dbReference type="PROSITE" id="PS50110"/>
    </source>
</evidence>
<feature type="modified residue" description="4-aspartylphosphate" evidence="4">
    <location>
        <position position="497"/>
    </location>
</feature>
<dbReference type="InterPro" id="IPR003594">
    <property type="entry name" value="HATPase_dom"/>
</dbReference>
<evidence type="ECO:0000259" key="6">
    <source>
        <dbReference type="PROSITE" id="PS01124"/>
    </source>
</evidence>
<dbReference type="PRINTS" id="PR00344">
    <property type="entry name" value="BCTRLSENSOR"/>
</dbReference>
<comment type="caution">
    <text evidence="9">The sequence shown here is derived from an EMBL/GenBank/DDBJ whole genome shotgun (WGS) entry which is preliminary data.</text>
</comment>
<keyword evidence="5" id="KW-0472">Membrane</keyword>
<dbReference type="InterPro" id="IPR004358">
    <property type="entry name" value="Sig_transdc_His_kin-like_C"/>
</dbReference>
<evidence type="ECO:0000313" key="10">
    <source>
        <dbReference type="Proteomes" id="UP000745859"/>
    </source>
</evidence>
<dbReference type="PANTHER" id="PTHR43547:SF2">
    <property type="entry name" value="HYBRID SIGNAL TRANSDUCTION HISTIDINE KINASE C"/>
    <property type="match status" value="1"/>
</dbReference>
<feature type="transmembrane region" description="Helical" evidence="5">
    <location>
        <begin position="58"/>
        <end position="75"/>
    </location>
</feature>
<comment type="catalytic activity">
    <reaction evidence="1">
        <text>ATP + protein L-histidine = ADP + protein N-phospho-L-histidine.</text>
        <dbReference type="EC" id="2.7.13.3"/>
    </reaction>
</comment>
<dbReference type="Gene3D" id="3.40.50.2300">
    <property type="match status" value="1"/>
</dbReference>
<dbReference type="CDD" id="cd00075">
    <property type="entry name" value="HATPase"/>
    <property type="match status" value="1"/>
</dbReference>
<dbReference type="SUPFAM" id="SSF55874">
    <property type="entry name" value="ATPase domain of HSP90 chaperone/DNA topoisomerase II/histidine kinase"/>
    <property type="match status" value="1"/>
</dbReference>
<evidence type="ECO:0000313" key="9">
    <source>
        <dbReference type="EMBL" id="NIJ43864.1"/>
    </source>
</evidence>
<dbReference type="Pfam" id="PF02518">
    <property type="entry name" value="HATPase_c"/>
    <property type="match status" value="1"/>
</dbReference>
<feature type="domain" description="Response regulatory" evidence="8">
    <location>
        <begin position="448"/>
        <end position="562"/>
    </location>
</feature>
<dbReference type="SMART" id="SM00448">
    <property type="entry name" value="REC"/>
    <property type="match status" value="1"/>
</dbReference>
<dbReference type="SUPFAM" id="SSF47384">
    <property type="entry name" value="Homodimeric domain of signal transducing histidine kinase"/>
    <property type="match status" value="1"/>
</dbReference>
<dbReference type="InterPro" id="IPR036097">
    <property type="entry name" value="HisK_dim/P_sf"/>
</dbReference>
<dbReference type="SUPFAM" id="SSF52172">
    <property type="entry name" value="CheY-like"/>
    <property type="match status" value="1"/>
</dbReference>
<dbReference type="InterPro" id="IPR003661">
    <property type="entry name" value="HisK_dim/P_dom"/>
</dbReference>